<keyword evidence="2" id="KW-0862">Zinc</keyword>
<evidence type="ECO:0000259" key="4">
    <source>
        <dbReference type="PROSITE" id="PS50158"/>
    </source>
</evidence>
<feature type="compositionally biased region" description="Polar residues" evidence="3">
    <location>
        <begin position="130"/>
        <end position="142"/>
    </location>
</feature>
<dbReference type="Proteomes" id="UP001465976">
    <property type="component" value="Unassembled WGS sequence"/>
</dbReference>
<reference evidence="5 6" key="1">
    <citation type="submission" date="2024-02" db="EMBL/GenBank/DDBJ databases">
        <title>A draft genome for the cacao thread blight pathogen Marasmius crinis-equi.</title>
        <authorList>
            <person name="Cohen S.P."/>
            <person name="Baruah I.K."/>
            <person name="Amoako-Attah I."/>
            <person name="Bukari Y."/>
            <person name="Meinhardt L.W."/>
            <person name="Bailey B.A."/>
        </authorList>
    </citation>
    <scope>NUCLEOTIDE SEQUENCE [LARGE SCALE GENOMIC DNA]</scope>
    <source>
        <strain evidence="5 6">GH-76</strain>
    </source>
</reference>
<evidence type="ECO:0000313" key="6">
    <source>
        <dbReference type="Proteomes" id="UP001465976"/>
    </source>
</evidence>
<dbReference type="EMBL" id="JBAHYK010002451">
    <property type="protein sequence ID" value="KAL0565039.1"/>
    <property type="molecule type" value="Genomic_DNA"/>
</dbReference>
<keyword evidence="6" id="KW-1185">Reference proteome</keyword>
<feature type="domain" description="CCHC-type" evidence="4">
    <location>
        <begin position="159"/>
        <end position="171"/>
    </location>
</feature>
<evidence type="ECO:0000256" key="3">
    <source>
        <dbReference type="SAM" id="MobiDB-lite"/>
    </source>
</evidence>
<name>A0ABR3EQ81_9AGAR</name>
<feature type="non-terminal residue" evidence="5">
    <location>
        <position position="280"/>
    </location>
</feature>
<sequence>MPDKFTFKRRFVDGLPQHLIKEMINNGASPDYSDIETMIRAIQKHEDEAAMTKYYLKRKQQRPSTHSNATNNQNRERTGSQNTTHRSGPPNNAAPARVIDGRRYKFVRRSRSPNGNKERTPNHRPGSGFKFNNQKASTSQQKDGNKLPTKQEAEQKKLCFNCGDPGHFANDPKCRRYGMPRLFVISEEELDLELENNAEEASPEPQDQTEDHSEDVSSEGEYFLEEYEDYGGYINDDGSDYDDQLGQINEITNPHILLDDYYNPLEGSGPPVVIEEEGEM</sequence>
<evidence type="ECO:0000313" key="5">
    <source>
        <dbReference type="EMBL" id="KAL0565039.1"/>
    </source>
</evidence>
<feature type="compositionally biased region" description="Polar residues" evidence="3">
    <location>
        <begin position="62"/>
        <end position="90"/>
    </location>
</feature>
<dbReference type="InterPro" id="IPR036875">
    <property type="entry name" value="Znf_CCHC_sf"/>
</dbReference>
<gene>
    <name evidence="5" type="ORF">V5O48_016994</name>
</gene>
<dbReference type="InterPro" id="IPR001878">
    <property type="entry name" value="Znf_CCHC"/>
</dbReference>
<dbReference type="PROSITE" id="PS50158">
    <property type="entry name" value="ZF_CCHC"/>
    <property type="match status" value="1"/>
</dbReference>
<feature type="region of interest" description="Disordered" evidence="3">
    <location>
        <begin position="196"/>
        <end position="220"/>
    </location>
</feature>
<accession>A0ABR3EQ81</accession>
<keyword evidence="2" id="KW-0479">Metal-binding</keyword>
<feature type="region of interest" description="Disordered" evidence="3">
    <location>
        <begin position="57"/>
        <end position="151"/>
    </location>
</feature>
<evidence type="ECO:0000256" key="1">
    <source>
        <dbReference type="ARBA" id="ARBA00022664"/>
    </source>
</evidence>
<keyword evidence="1" id="KW-0507">mRNA processing</keyword>
<keyword evidence="2" id="KW-0863">Zinc-finger</keyword>
<dbReference type="Pfam" id="PF00098">
    <property type="entry name" value="zf-CCHC"/>
    <property type="match status" value="1"/>
</dbReference>
<organism evidence="5 6">
    <name type="scientific">Marasmius crinis-equi</name>
    <dbReference type="NCBI Taxonomy" id="585013"/>
    <lineage>
        <taxon>Eukaryota</taxon>
        <taxon>Fungi</taxon>
        <taxon>Dikarya</taxon>
        <taxon>Basidiomycota</taxon>
        <taxon>Agaricomycotina</taxon>
        <taxon>Agaricomycetes</taxon>
        <taxon>Agaricomycetidae</taxon>
        <taxon>Agaricales</taxon>
        <taxon>Marasmiineae</taxon>
        <taxon>Marasmiaceae</taxon>
        <taxon>Marasmius</taxon>
    </lineage>
</organism>
<dbReference type="SUPFAM" id="SSF57756">
    <property type="entry name" value="Retrovirus zinc finger-like domains"/>
    <property type="match status" value="1"/>
</dbReference>
<feature type="region of interest" description="Disordered" evidence="3">
    <location>
        <begin position="261"/>
        <end position="280"/>
    </location>
</feature>
<evidence type="ECO:0000256" key="2">
    <source>
        <dbReference type="PROSITE-ProRule" id="PRU00047"/>
    </source>
</evidence>
<proteinExistence type="predicted"/>
<protein>
    <recommendedName>
        <fullName evidence="4">CCHC-type domain-containing protein</fullName>
    </recommendedName>
</protein>
<comment type="caution">
    <text evidence="5">The sequence shown here is derived from an EMBL/GenBank/DDBJ whole genome shotgun (WGS) entry which is preliminary data.</text>
</comment>